<dbReference type="Proteomes" id="UP000252733">
    <property type="component" value="Unassembled WGS sequence"/>
</dbReference>
<dbReference type="CDD" id="cd13852">
    <property type="entry name" value="CuRO_1_McoP_like"/>
    <property type="match status" value="1"/>
</dbReference>
<dbReference type="Pfam" id="PF07732">
    <property type="entry name" value="Cu-oxidase_3"/>
    <property type="match status" value="1"/>
</dbReference>
<dbReference type="InterPro" id="IPR002355">
    <property type="entry name" value="Cu_oxidase_Cu_BS"/>
</dbReference>
<dbReference type="EMBL" id="QPIZ01000002">
    <property type="protein sequence ID" value="RCW39024.1"/>
    <property type="molecule type" value="Genomic_DNA"/>
</dbReference>
<name>A0A368VH80_9BACT</name>
<dbReference type="PANTHER" id="PTHR48267:SF1">
    <property type="entry name" value="BILIRUBIN OXIDASE"/>
    <property type="match status" value="1"/>
</dbReference>
<evidence type="ECO:0000256" key="1">
    <source>
        <dbReference type="ARBA" id="ARBA00022723"/>
    </source>
</evidence>
<dbReference type="PANTHER" id="PTHR48267">
    <property type="entry name" value="CUPREDOXIN SUPERFAMILY PROTEIN"/>
    <property type="match status" value="1"/>
</dbReference>
<sequence length="562" mass="62952">MEQSAPGIAPCTPLHAIKQSRLPLVSLTKALIMKNFTSIKLIFLLLIATGLSACNAQGKRNSQTGSGNASSDFSPDIEIELTAQPVAMQLLDGPKTNVFHYEARLLKGSDSNLSEIQGSYLGPIIRVKHGQKIRVIFKNNLPRESIIHWHGLHIPPEMDGHPMHAVDNGEQYVYEFTVVDRPGTYWFHPHPDKITGPQVYRGLAGLFIIEDERKSLPSGDQDQPLVIQDRSFNSDNQLVYVEGSPMQRMQGFLGNQIFINGKKELTQNVKKGTYRLRILNGSNARIYKLAWSDGSDLKVIATDGGLLEKPLNKPYLILAPGERVEIWKDFSATNSGEEITLESLAFSSGTSMGRMGSGGMMGNMGGGMMGGNASFENGEAMHLYTFNVTGEEGKSLGIPQTLSEIEEIDPVNAVNYDTPKQFHFYHERMNWVINGETFDMEEVADWEKVKLNTTEVWQFINGDDGSGMGMMQDMMQLPHPAHIHGLQFQIIERDISGMDAEVWNSVKDGFINQGWQDTFLLMPGMKVKVVMRFRDFTGKYIYHCHNLEHEDMGMMRNYEVLP</sequence>
<proteinExistence type="predicted"/>
<keyword evidence="6" id="KW-1185">Reference proteome</keyword>
<dbReference type="CDD" id="cd13907">
    <property type="entry name" value="CuRO_3_MCO_like_1"/>
    <property type="match status" value="1"/>
</dbReference>
<dbReference type="InterPro" id="IPR011706">
    <property type="entry name" value="Cu-oxidase_C"/>
</dbReference>
<dbReference type="GO" id="GO:0005507">
    <property type="term" value="F:copper ion binding"/>
    <property type="evidence" value="ECO:0007669"/>
    <property type="project" value="InterPro"/>
</dbReference>
<evidence type="ECO:0000259" key="4">
    <source>
        <dbReference type="Pfam" id="PF07732"/>
    </source>
</evidence>
<dbReference type="Pfam" id="PF07731">
    <property type="entry name" value="Cu-oxidase_2"/>
    <property type="match status" value="1"/>
</dbReference>
<evidence type="ECO:0008006" key="7">
    <source>
        <dbReference type="Google" id="ProtNLM"/>
    </source>
</evidence>
<organism evidence="5 6">
    <name type="scientific">Marinilabilia salmonicolor</name>
    <dbReference type="NCBI Taxonomy" id="989"/>
    <lineage>
        <taxon>Bacteria</taxon>
        <taxon>Pseudomonadati</taxon>
        <taxon>Bacteroidota</taxon>
        <taxon>Bacteroidia</taxon>
        <taxon>Marinilabiliales</taxon>
        <taxon>Marinilabiliaceae</taxon>
        <taxon>Marinilabilia</taxon>
    </lineage>
</organism>
<accession>A0A368VH80</accession>
<dbReference type="InterPro" id="IPR033138">
    <property type="entry name" value="Cu_oxidase_CS"/>
</dbReference>
<dbReference type="InterPro" id="IPR011707">
    <property type="entry name" value="Cu-oxidase-like_N"/>
</dbReference>
<evidence type="ECO:0000259" key="3">
    <source>
        <dbReference type="Pfam" id="PF07731"/>
    </source>
</evidence>
<reference evidence="5 6" key="1">
    <citation type="submission" date="2018-07" db="EMBL/GenBank/DDBJ databases">
        <title>Freshwater and sediment microbial communities from various areas in North America, analyzing microbe dynamics in response to fracking.</title>
        <authorList>
            <person name="Lamendella R."/>
        </authorList>
    </citation>
    <scope>NUCLEOTIDE SEQUENCE [LARGE SCALE GENOMIC DNA]</scope>
    <source>
        <strain evidence="5 6">160A</strain>
    </source>
</reference>
<evidence type="ECO:0000313" key="6">
    <source>
        <dbReference type="Proteomes" id="UP000252733"/>
    </source>
</evidence>
<gene>
    <name evidence="5" type="ORF">DFO77_102178</name>
</gene>
<keyword evidence="1" id="KW-0479">Metal-binding</keyword>
<dbReference type="AlphaFoldDB" id="A0A368VH80"/>
<feature type="domain" description="Plastocyanin-like" evidence="3">
    <location>
        <begin position="419"/>
        <end position="560"/>
    </location>
</feature>
<dbReference type="InterPro" id="IPR045087">
    <property type="entry name" value="Cu-oxidase_fam"/>
</dbReference>
<feature type="domain" description="Plastocyanin-like" evidence="4">
    <location>
        <begin position="106"/>
        <end position="213"/>
    </location>
</feature>
<evidence type="ECO:0000256" key="2">
    <source>
        <dbReference type="ARBA" id="ARBA00023002"/>
    </source>
</evidence>
<dbReference type="Gene3D" id="2.60.40.420">
    <property type="entry name" value="Cupredoxins - blue copper proteins"/>
    <property type="match status" value="3"/>
</dbReference>
<comment type="caution">
    <text evidence="5">The sequence shown here is derived from an EMBL/GenBank/DDBJ whole genome shotgun (WGS) entry which is preliminary data.</text>
</comment>
<dbReference type="PROSITE" id="PS00079">
    <property type="entry name" value="MULTICOPPER_OXIDASE1"/>
    <property type="match status" value="1"/>
</dbReference>
<dbReference type="InterPro" id="IPR008972">
    <property type="entry name" value="Cupredoxin"/>
</dbReference>
<dbReference type="GO" id="GO:0016491">
    <property type="term" value="F:oxidoreductase activity"/>
    <property type="evidence" value="ECO:0007669"/>
    <property type="project" value="UniProtKB-KW"/>
</dbReference>
<dbReference type="SUPFAM" id="SSF49503">
    <property type="entry name" value="Cupredoxins"/>
    <property type="match status" value="3"/>
</dbReference>
<evidence type="ECO:0000313" key="5">
    <source>
        <dbReference type="EMBL" id="RCW39024.1"/>
    </source>
</evidence>
<keyword evidence="2" id="KW-0560">Oxidoreductase</keyword>
<protein>
    <recommendedName>
        <fullName evidence="7">FtsP/CotA-like multicopper oxidase with cupredoxin domain</fullName>
    </recommendedName>
</protein>
<dbReference type="PROSITE" id="PS00080">
    <property type="entry name" value="MULTICOPPER_OXIDASE2"/>
    <property type="match status" value="1"/>
</dbReference>